<dbReference type="eggNOG" id="COG0583">
    <property type="taxonomic scope" value="Bacteria"/>
</dbReference>
<keyword evidence="2" id="KW-0805">Transcription regulation</keyword>
<keyword evidence="4" id="KW-0804">Transcription</keyword>
<reference evidence="6 7" key="1">
    <citation type="journal article" date="2008" name="PLoS ONE">
        <title>Environmental adaptation: genomic analysis of the piezotolerant and psychrotolerant deep-sea iron reducing bacterium Shewanella piezotolerans WP3.</title>
        <authorList>
            <person name="Wang F."/>
            <person name="Wang J."/>
            <person name="Jian H."/>
            <person name="Zhang B."/>
            <person name="Li S."/>
            <person name="Wang F."/>
            <person name="Zeng X."/>
            <person name="Gao L."/>
            <person name="Bartlett D.H."/>
            <person name="Yu J."/>
            <person name="Hu S."/>
            <person name="Xiao X."/>
        </authorList>
    </citation>
    <scope>NUCLEOTIDE SEQUENCE [LARGE SCALE GENOMIC DNA]</scope>
    <source>
        <strain evidence="7">WP3 / JCM 13877</strain>
    </source>
</reference>
<dbReference type="Proteomes" id="UP000000753">
    <property type="component" value="Chromosome"/>
</dbReference>
<evidence type="ECO:0000259" key="5">
    <source>
        <dbReference type="PROSITE" id="PS50931"/>
    </source>
</evidence>
<evidence type="ECO:0000256" key="2">
    <source>
        <dbReference type="ARBA" id="ARBA00023015"/>
    </source>
</evidence>
<evidence type="ECO:0000256" key="1">
    <source>
        <dbReference type="ARBA" id="ARBA00009437"/>
    </source>
</evidence>
<comment type="similarity">
    <text evidence="1">Belongs to the LysR transcriptional regulatory family.</text>
</comment>
<dbReference type="STRING" id="225849.swp_4300"/>
<dbReference type="PANTHER" id="PTHR30537">
    <property type="entry name" value="HTH-TYPE TRANSCRIPTIONAL REGULATOR"/>
    <property type="match status" value="1"/>
</dbReference>
<dbReference type="CDD" id="cd08422">
    <property type="entry name" value="PBP2_CrgA_like"/>
    <property type="match status" value="1"/>
</dbReference>
<dbReference type="Gene3D" id="1.10.10.10">
    <property type="entry name" value="Winged helix-like DNA-binding domain superfamily/Winged helix DNA-binding domain"/>
    <property type="match status" value="1"/>
</dbReference>
<evidence type="ECO:0000256" key="4">
    <source>
        <dbReference type="ARBA" id="ARBA00023163"/>
    </source>
</evidence>
<keyword evidence="7" id="KW-1185">Reference proteome</keyword>
<dbReference type="InterPro" id="IPR000847">
    <property type="entry name" value="LysR_HTH_N"/>
</dbReference>
<dbReference type="GO" id="GO:0003677">
    <property type="term" value="F:DNA binding"/>
    <property type="evidence" value="ECO:0007669"/>
    <property type="project" value="UniProtKB-KW"/>
</dbReference>
<dbReference type="InterPro" id="IPR005119">
    <property type="entry name" value="LysR_subst-bd"/>
</dbReference>
<proteinExistence type="inferred from homology"/>
<dbReference type="InterPro" id="IPR058163">
    <property type="entry name" value="LysR-type_TF_proteobact-type"/>
</dbReference>
<organism evidence="6 7">
    <name type="scientific">Shewanella piezotolerans (strain WP3 / JCM 13877)</name>
    <dbReference type="NCBI Taxonomy" id="225849"/>
    <lineage>
        <taxon>Bacteria</taxon>
        <taxon>Pseudomonadati</taxon>
        <taxon>Pseudomonadota</taxon>
        <taxon>Gammaproteobacteria</taxon>
        <taxon>Alteromonadales</taxon>
        <taxon>Shewanellaceae</taxon>
        <taxon>Shewanella</taxon>
    </lineage>
</organism>
<dbReference type="SUPFAM" id="SSF53850">
    <property type="entry name" value="Periplasmic binding protein-like II"/>
    <property type="match status" value="1"/>
</dbReference>
<dbReference type="InterPro" id="IPR036390">
    <property type="entry name" value="WH_DNA-bd_sf"/>
</dbReference>
<dbReference type="HOGENOM" id="CLU_039613_16_2_6"/>
<dbReference type="PROSITE" id="PS50931">
    <property type="entry name" value="HTH_LYSR"/>
    <property type="match status" value="1"/>
</dbReference>
<protein>
    <submittedName>
        <fullName evidence="6">Transcriptional regulator, LysR family</fullName>
    </submittedName>
</protein>
<dbReference type="EMBL" id="CP000472">
    <property type="protein sequence ID" value="ACJ30951.1"/>
    <property type="molecule type" value="Genomic_DNA"/>
</dbReference>
<evidence type="ECO:0000313" key="7">
    <source>
        <dbReference type="Proteomes" id="UP000000753"/>
    </source>
</evidence>
<dbReference type="KEGG" id="swp:swp_4300"/>
<dbReference type="Gene3D" id="3.40.190.290">
    <property type="match status" value="1"/>
</dbReference>
<dbReference type="SUPFAM" id="SSF46785">
    <property type="entry name" value="Winged helix' DNA-binding domain"/>
    <property type="match status" value="1"/>
</dbReference>
<dbReference type="GO" id="GO:0003700">
    <property type="term" value="F:DNA-binding transcription factor activity"/>
    <property type="evidence" value="ECO:0007669"/>
    <property type="project" value="InterPro"/>
</dbReference>
<evidence type="ECO:0000256" key="3">
    <source>
        <dbReference type="ARBA" id="ARBA00023125"/>
    </source>
</evidence>
<dbReference type="Pfam" id="PF00126">
    <property type="entry name" value="HTH_1"/>
    <property type="match status" value="1"/>
</dbReference>
<name>B8CU95_SHEPW</name>
<accession>B8CU95</accession>
<sequence>MNILQMRKIDLLKAMRSFVIVAERESFTEASRELNIVASAVSKHVSDLESHFSSQLLYRTTRAMHLTSEGEYYLEQFKEIIARIDSLENIASERLQQVAGNLTISAPQGSAALGYLHNTSEFIKRHPDVRISWLFLNRFVNMVEEGVDLSIRIGELADSNLIARQYTSIKVHFVASPDYIKLHGLPKHPKELSQHQCVLDSSNRQPGRWRYNEAAKESTITVKGYVQANDGEVAARFAADGHGIAYLPSFLMQQYLDSGELCPILEDYEFDETPVSLVFPANRLMNPALRALIEFLIEKKPA</sequence>
<dbReference type="AlphaFoldDB" id="B8CU95"/>
<dbReference type="FunFam" id="1.10.10.10:FF:000001">
    <property type="entry name" value="LysR family transcriptional regulator"/>
    <property type="match status" value="1"/>
</dbReference>
<dbReference type="Pfam" id="PF03466">
    <property type="entry name" value="LysR_substrate"/>
    <property type="match status" value="1"/>
</dbReference>
<dbReference type="InterPro" id="IPR036388">
    <property type="entry name" value="WH-like_DNA-bd_sf"/>
</dbReference>
<gene>
    <name evidence="6" type="ordered locus">swp_4300</name>
</gene>
<feature type="domain" description="HTH lysR-type" evidence="5">
    <location>
        <begin position="10"/>
        <end position="67"/>
    </location>
</feature>
<keyword evidence="3" id="KW-0238">DNA-binding</keyword>
<dbReference type="PANTHER" id="PTHR30537:SF5">
    <property type="entry name" value="HTH-TYPE TRANSCRIPTIONAL ACTIVATOR TTDR-RELATED"/>
    <property type="match status" value="1"/>
</dbReference>
<evidence type="ECO:0000313" key="6">
    <source>
        <dbReference type="EMBL" id="ACJ30951.1"/>
    </source>
</evidence>